<accession>A0A7J7R8Z7</accession>
<dbReference type="AlphaFoldDB" id="A0A7J7R8Z7"/>
<reference evidence="1 2" key="1">
    <citation type="journal article" date="2020" name="Nature">
        <title>Six reference-quality genomes reveal evolution of bat adaptations.</title>
        <authorList>
            <person name="Jebb D."/>
            <person name="Huang Z."/>
            <person name="Pippel M."/>
            <person name="Hughes G.M."/>
            <person name="Lavrichenko K."/>
            <person name="Devanna P."/>
            <person name="Winkler S."/>
            <person name="Jermiin L.S."/>
            <person name="Skirmuntt E.C."/>
            <person name="Katzourakis A."/>
            <person name="Burkitt-Gray L."/>
            <person name="Ray D.A."/>
            <person name="Sullivan K.A.M."/>
            <person name="Roscito J.G."/>
            <person name="Kirilenko B.M."/>
            <person name="Davalos L.M."/>
            <person name="Corthals A.P."/>
            <person name="Power M.L."/>
            <person name="Jones G."/>
            <person name="Ransome R.D."/>
            <person name="Dechmann D.K.N."/>
            <person name="Locatelli A.G."/>
            <person name="Puechmaille S.J."/>
            <person name="Fedrigo O."/>
            <person name="Jarvis E.D."/>
            <person name="Hiller M."/>
            <person name="Vernes S.C."/>
            <person name="Myers E.W."/>
            <person name="Teeling E.C."/>
        </authorList>
    </citation>
    <scope>NUCLEOTIDE SEQUENCE [LARGE SCALE GENOMIC DNA]</scope>
    <source>
        <strain evidence="1">MMyoMyo1</strain>
        <tissue evidence="1">Flight muscle</tissue>
    </source>
</reference>
<name>A0A7J7R8Z7_MYOMY</name>
<organism evidence="1 2">
    <name type="scientific">Myotis myotis</name>
    <name type="common">Greater mouse-eared bat</name>
    <name type="synonym">Vespertilio myotis</name>
    <dbReference type="NCBI Taxonomy" id="51298"/>
    <lineage>
        <taxon>Eukaryota</taxon>
        <taxon>Metazoa</taxon>
        <taxon>Chordata</taxon>
        <taxon>Craniata</taxon>
        <taxon>Vertebrata</taxon>
        <taxon>Euteleostomi</taxon>
        <taxon>Mammalia</taxon>
        <taxon>Eutheria</taxon>
        <taxon>Laurasiatheria</taxon>
        <taxon>Chiroptera</taxon>
        <taxon>Yangochiroptera</taxon>
        <taxon>Vespertilionidae</taxon>
        <taxon>Myotis</taxon>
    </lineage>
</organism>
<gene>
    <name evidence="1" type="ORF">mMyoMyo1_010864</name>
</gene>
<dbReference type="EMBL" id="JABWUV010000034">
    <property type="protein sequence ID" value="KAF6272670.1"/>
    <property type="molecule type" value="Genomic_DNA"/>
</dbReference>
<protein>
    <submittedName>
        <fullName evidence="1">Uncharacterized protein</fullName>
    </submittedName>
</protein>
<proteinExistence type="predicted"/>
<comment type="caution">
    <text evidence="1">The sequence shown here is derived from an EMBL/GenBank/DDBJ whole genome shotgun (WGS) entry which is preliminary data.</text>
</comment>
<evidence type="ECO:0000313" key="1">
    <source>
        <dbReference type="EMBL" id="KAF6272670.1"/>
    </source>
</evidence>
<evidence type="ECO:0000313" key="2">
    <source>
        <dbReference type="Proteomes" id="UP000527355"/>
    </source>
</evidence>
<keyword evidence="2" id="KW-1185">Reference proteome</keyword>
<sequence>MMLVGAGLASPPSTLNHKIKRGLWAGETERKRETEQHRCVPLFCTHWLVPVGDLTQDRTRNLGHGDDTLTNGVTWPGPEFCVSIEGQGRALRRMAIQVHQEAFSFWSLTHPSLVGSESKGPCLSELRNPGLTAPPGRLWPVTDRVRPIRVLERLSATLRSCHSHNCMT</sequence>
<dbReference type="Proteomes" id="UP000527355">
    <property type="component" value="Unassembled WGS sequence"/>
</dbReference>